<proteinExistence type="predicted"/>
<accession>A0A6G4QWW0</accession>
<dbReference type="RefSeq" id="WP_165258302.1">
    <property type="nucleotide sequence ID" value="NZ_JAAKGT010000003.1"/>
</dbReference>
<dbReference type="AlphaFoldDB" id="A0A6G4QWW0"/>
<sequence length="224" mass="24302">MAPAAEPETVYSFRTILAPRDAPAVGETRVVAQGWVSGGLFTERSGRLDRAVSSEEGGFILPEGQFLALARSRMLIGCTIDRVKIRAGRPHVCLADLDGDGRFEAWFPFFDEIVLFANTRKAPLAKMKPVAPVGLRPVDEAGLEEVIPEVGFEITPLKGRLEFCRTVKGQSDGYCTHAGPALDSSGQEATIRAFGAAFSYRRLGDRYEVKTIAPLRIQPYGAGS</sequence>
<dbReference type="EMBL" id="JAAKGT010000003">
    <property type="protein sequence ID" value="NGM49947.1"/>
    <property type="molecule type" value="Genomic_DNA"/>
</dbReference>
<evidence type="ECO:0000313" key="1">
    <source>
        <dbReference type="EMBL" id="NGM49947.1"/>
    </source>
</evidence>
<gene>
    <name evidence="1" type="ORF">G5B46_10050</name>
</gene>
<name>A0A6G4QWW0_9CAUL</name>
<organism evidence="1">
    <name type="scientific">Caulobacter sp. 602-2</name>
    <dbReference type="NCBI Taxonomy" id="2710887"/>
    <lineage>
        <taxon>Bacteria</taxon>
        <taxon>Pseudomonadati</taxon>
        <taxon>Pseudomonadota</taxon>
        <taxon>Alphaproteobacteria</taxon>
        <taxon>Caulobacterales</taxon>
        <taxon>Caulobacteraceae</taxon>
        <taxon>Caulobacter</taxon>
    </lineage>
</organism>
<protein>
    <submittedName>
        <fullName evidence="1">Uncharacterized protein</fullName>
    </submittedName>
</protein>
<comment type="caution">
    <text evidence="1">The sequence shown here is derived from an EMBL/GenBank/DDBJ whole genome shotgun (WGS) entry which is preliminary data.</text>
</comment>
<reference evidence="1" key="1">
    <citation type="submission" date="2020-02" db="EMBL/GenBank/DDBJ databases">
        <authorList>
            <person name="Gao J."/>
            <person name="Sun J."/>
        </authorList>
    </citation>
    <scope>NUCLEOTIDE SEQUENCE</scope>
    <source>
        <strain evidence="1">602-2</strain>
    </source>
</reference>